<dbReference type="GO" id="GO:0004519">
    <property type="term" value="F:endonuclease activity"/>
    <property type="evidence" value="ECO:0007669"/>
    <property type="project" value="UniProtKB-KW"/>
</dbReference>
<dbReference type="Gene3D" id="1.10.30.50">
    <property type="match status" value="1"/>
</dbReference>
<protein>
    <submittedName>
        <fullName evidence="3">HNH endonuclease</fullName>
    </submittedName>
</protein>
<dbReference type="Proteomes" id="UP000249239">
    <property type="component" value="Unassembled WGS sequence"/>
</dbReference>
<accession>A0A2W7NKV9</accession>
<dbReference type="OrthoDB" id="9802901at2"/>
<dbReference type="RefSeq" id="WP_111444289.1">
    <property type="nucleotide sequence ID" value="NZ_QKZK01000003.1"/>
</dbReference>
<dbReference type="PANTHER" id="PTHR33427">
    <property type="entry name" value="HNH ENDONUCLEASE"/>
    <property type="match status" value="1"/>
</dbReference>
<feature type="domain" description="HNH nuclease" evidence="2">
    <location>
        <begin position="44"/>
        <end position="84"/>
    </location>
</feature>
<keyword evidence="4" id="KW-1185">Reference proteome</keyword>
<proteinExistence type="predicted"/>
<feature type="region of interest" description="Disordered" evidence="1">
    <location>
        <begin position="76"/>
        <end position="104"/>
    </location>
</feature>
<evidence type="ECO:0000259" key="2">
    <source>
        <dbReference type="Pfam" id="PF13395"/>
    </source>
</evidence>
<dbReference type="Pfam" id="PF13395">
    <property type="entry name" value="HNH_4"/>
    <property type="match status" value="1"/>
</dbReference>
<name>A0A2W7NKV9_9BACT</name>
<dbReference type="EMBL" id="QKZK01000003">
    <property type="protein sequence ID" value="PZX20113.1"/>
    <property type="molecule type" value="Genomic_DNA"/>
</dbReference>
<keyword evidence="3" id="KW-0255">Endonuclease</keyword>
<keyword evidence="3" id="KW-0540">Nuclease</keyword>
<evidence type="ECO:0000313" key="3">
    <source>
        <dbReference type="EMBL" id="PZX20113.1"/>
    </source>
</evidence>
<dbReference type="AlphaFoldDB" id="A0A2W7NKV9"/>
<evidence type="ECO:0000256" key="1">
    <source>
        <dbReference type="SAM" id="MobiDB-lite"/>
    </source>
</evidence>
<sequence>MANFSDQKIQQVWEKAQTVDSFNKDLYRKDCCGAWMQRDKYGVEELYGWEIDHVYPVSKGGTDDLVNLRPMQWENNRSKADSYPDYTASKTSDGNKNINKEENKTINDALKSELKERYKIK</sequence>
<dbReference type="CDD" id="cd00085">
    <property type="entry name" value="HNHc"/>
    <property type="match status" value="1"/>
</dbReference>
<comment type="caution">
    <text evidence="3">The sequence shown here is derived from an EMBL/GenBank/DDBJ whole genome shotgun (WGS) entry which is preliminary data.</text>
</comment>
<keyword evidence="3" id="KW-0378">Hydrolase</keyword>
<dbReference type="PANTHER" id="PTHR33427:SF1">
    <property type="entry name" value="F6A14.21 PROTEIN"/>
    <property type="match status" value="1"/>
</dbReference>
<dbReference type="InterPro" id="IPR003615">
    <property type="entry name" value="HNH_nuc"/>
</dbReference>
<reference evidence="3 4" key="1">
    <citation type="submission" date="2018-06" db="EMBL/GenBank/DDBJ databases">
        <title>Genomic Encyclopedia of Archaeal and Bacterial Type Strains, Phase II (KMG-II): from individual species to whole genera.</title>
        <authorList>
            <person name="Goeker M."/>
        </authorList>
    </citation>
    <scope>NUCLEOTIDE SEQUENCE [LARGE SCALE GENOMIC DNA]</scope>
    <source>
        <strain evidence="3 4">DSM 6779</strain>
    </source>
</reference>
<gene>
    <name evidence="3" type="ORF">LX69_00566</name>
</gene>
<evidence type="ECO:0000313" key="4">
    <source>
        <dbReference type="Proteomes" id="UP000249239"/>
    </source>
</evidence>
<organism evidence="3 4">
    <name type="scientific">Breznakibacter xylanolyticus</name>
    <dbReference type="NCBI Taxonomy" id="990"/>
    <lineage>
        <taxon>Bacteria</taxon>
        <taxon>Pseudomonadati</taxon>
        <taxon>Bacteroidota</taxon>
        <taxon>Bacteroidia</taxon>
        <taxon>Marinilabiliales</taxon>
        <taxon>Marinilabiliaceae</taxon>
        <taxon>Breznakibacter</taxon>
    </lineage>
</organism>